<evidence type="ECO:0000256" key="2">
    <source>
        <dbReference type="SAM" id="Coils"/>
    </source>
</evidence>
<dbReference type="Gene3D" id="2.70.70.10">
    <property type="entry name" value="Glucose Permease (Domain IIA)"/>
    <property type="match status" value="1"/>
</dbReference>
<keyword evidence="4" id="KW-1133">Transmembrane helix</keyword>
<dbReference type="NCBIfam" id="TIGR01760">
    <property type="entry name" value="tape_meas_TP901"/>
    <property type="match status" value="1"/>
</dbReference>
<dbReference type="EMBL" id="JACJTQ010000048">
    <property type="protein sequence ID" value="MBD2694434.1"/>
    <property type="molecule type" value="Genomic_DNA"/>
</dbReference>
<dbReference type="Pfam" id="PF01551">
    <property type="entry name" value="Peptidase_M23"/>
    <property type="match status" value="1"/>
</dbReference>
<feature type="coiled-coil region" evidence="2">
    <location>
        <begin position="1177"/>
        <end position="1240"/>
    </location>
</feature>
<keyword evidence="8" id="KW-1185">Reference proteome</keyword>
<organism evidence="7 8">
    <name type="scientific">Anabaena catenula FACHB-362</name>
    <dbReference type="NCBI Taxonomy" id="2692877"/>
    <lineage>
        <taxon>Bacteria</taxon>
        <taxon>Bacillati</taxon>
        <taxon>Cyanobacteriota</taxon>
        <taxon>Cyanophyceae</taxon>
        <taxon>Nostocales</taxon>
        <taxon>Nostocaceae</taxon>
        <taxon>Anabaena</taxon>
    </lineage>
</organism>
<feature type="domain" description="M23ase beta-sheet core" evidence="5">
    <location>
        <begin position="845"/>
        <end position="948"/>
    </location>
</feature>
<keyword evidence="1" id="KW-1188">Viral release from host cell</keyword>
<feature type="transmembrane region" description="Helical" evidence="4">
    <location>
        <begin position="604"/>
        <end position="623"/>
    </location>
</feature>
<dbReference type="Proteomes" id="UP000660381">
    <property type="component" value="Unassembled WGS sequence"/>
</dbReference>
<evidence type="ECO:0000256" key="3">
    <source>
        <dbReference type="SAM" id="MobiDB-lite"/>
    </source>
</evidence>
<dbReference type="SUPFAM" id="SSF51261">
    <property type="entry name" value="Duplicated hybrid motif"/>
    <property type="match status" value="1"/>
</dbReference>
<dbReference type="PANTHER" id="PTHR37813:SF1">
    <property type="entry name" value="FELS-2 PROPHAGE PROTEIN"/>
    <property type="match status" value="1"/>
</dbReference>
<dbReference type="Pfam" id="PF10145">
    <property type="entry name" value="PhageMin_Tail"/>
    <property type="match status" value="1"/>
</dbReference>
<accession>A0ABR8J7T5</accession>
<evidence type="ECO:0000256" key="1">
    <source>
        <dbReference type="ARBA" id="ARBA00022612"/>
    </source>
</evidence>
<feature type="region of interest" description="Disordered" evidence="3">
    <location>
        <begin position="834"/>
        <end position="853"/>
    </location>
</feature>
<feature type="compositionally biased region" description="Polar residues" evidence="3">
    <location>
        <begin position="1516"/>
        <end position="1528"/>
    </location>
</feature>
<feature type="domain" description="Phage tail tape measure protein" evidence="6">
    <location>
        <begin position="201"/>
        <end position="392"/>
    </location>
</feature>
<evidence type="ECO:0000259" key="5">
    <source>
        <dbReference type="Pfam" id="PF01551"/>
    </source>
</evidence>
<evidence type="ECO:0000256" key="4">
    <source>
        <dbReference type="SAM" id="Phobius"/>
    </source>
</evidence>
<gene>
    <name evidence="7" type="ORF">H6G68_22265</name>
</gene>
<keyword evidence="4" id="KW-0472">Membrane</keyword>
<evidence type="ECO:0000313" key="8">
    <source>
        <dbReference type="Proteomes" id="UP000660381"/>
    </source>
</evidence>
<feature type="transmembrane region" description="Helical" evidence="4">
    <location>
        <begin position="547"/>
        <end position="566"/>
    </location>
</feature>
<dbReference type="InterPro" id="IPR010090">
    <property type="entry name" value="Phage_tape_meas"/>
</dbReference>
<dbReference type="CDD" id="cd12797">
    <property type="entry name" value="M23_peptidase"/>
    <property type="match status" value="1"/>
</dbReference>
<dbReference type="RefSeq" id="WP_190908600.1">
    <property type="nucleotide sequence ID" value="NZ_JACJTQ010000048.1"/>
</dbReference>
<feature type="region of interest" description="Disordered" evidence="3">
    <location>
        <begin position="770"/>
        <end position="823"/>
    </location>
</feature>
<keyword evidence="4" id="KW-0812">Transmembrane</keyword>
<feature type="transmembrane region" description="Helical" evidence="4">
    <location>
        <begin position="578"/>
        <end position="598"/>
    </location>
</feature>
<evidence type="ECO:0000259" key="6">
    <source>
        <dbReference type="Pfam" id="PF10145"/>
    </source>
</evidence>
<dbReference type="PANTHER" id="PTHR37813">
    <property type="entry name" value="FELS-2 PROPHAGE PROTEIN"/>
    <property type="match status" value="1"/>
</dbReference>
<dbReference type="InterPro" id="IPR011055">
    <property type="entry name" value="Dup_hybrid_motif"/>
</dbReference>
<evidence type="ECO:0000313" key="7">
    <source>
        <dbReference type="EMBL" id="MBD2694434.1"/>
    </source>
</evidence>
<keyword evidence="2" id="KW-0175">Coiled coil</keyword>
<feature type="region of interest" description="Disordered" evidence="3">
    <location>
        <begin position="1516"/>
        <end position="1545"/>
    </location>
</feature>
<dbReference type="InterPro" id="IPR016047">
    <property type="entry name" value="M23ase_b-sheet_dom"/>
</dbReference>
<comment type="caution">
    <text evidence="7">The sequence shown here is derived from an EMBL/GenBank/DDBJ whole genome shotgun (WGS) entry which is preliminary data.</text>
</comment>
<sequence>MATRRLSVKFDTEGFNQAVSQLQQTGRAFDSALQRARQASREAVAAQRAASRSGDVAGEVAAQRRIEQSATAANRAIAASYRELGVRSSESINQMRARAVAAFEAIKNSGTASARDIAAAQDALNNKLQDLDSQLDDTGKTARDGGGGFDILTAAIGAATLALGGFIRASYQVGKASDTSVRALSTLTGDSAGLYKELQALSKELGYQVTATELATTGYDVLSAGFNKTADVIEILKNSQKAAVGGFAEIGVVADAVTTILNAYGKGVGETEKVTSQFIQTQNDGKIVVSQYAQQIGGLASTAAASNVSLEELNATVSVATASGVRVESAFTGLRQAISSIVKPSAEAEKVAEKLGIKFDAATLKQKGFAAVLEDVRKKAGGNAQALGILFGSVEAVAAVQPALNDFEKFTGFIERQKNAAGEADKAFQKMNGSIVSSEKSLSGVANAIKNKAWESFGLIIKPISAAIAGMGNAFLALPTPIQSTIIVLTSLTVTVAGTVAAFKILNAALATVGITNKLRSLVELELVLRNLRATGISFKAFQISQFVTNIGASFNLAAGFIGFYTKALIEAINIQRIAAVQFVTSGGLLTALGSAFTFLISPIGLIIVGLAALTAAFVVLYTKSELFRKGVNFLGELLKTIFLDAVNVVKEAFNALGRAISAVGKSIDWFATGTGKNFDKLLLTLGNFGKSTLDYLGSLADWLANLDMFKPLVDSAKNAAAGIKGAFGGNNSPVNNFLSDGPLGLLGIKPMSAVKNYIGGLFGRTQERIDKESTAEKPNQVKKTQLSPAPKIPTLTGGAGVDVKGDSGGSSGSSGSNKEKEFVDFELLRPKGTQTSGYGMRKGRMHNGVDFSQGRERNRYPIEALLPGKVSEVGFDKGGWGNYVVVKSIDRLGKVIEVLQAHLDSVVVTKGEEVKQGQLLGREGSTGRSTGTHNHVEVKIGGKRVNPSDVLGKRFSLSSELGSPSDILKERDAKAQALTPQQKTVAGVIAMAKRLGMNPEDLLRVMLLETGGTLSPKAHGNGAVGLIGFTKDNQKELGVTLGQLAKMTAEEQLPYVEKYLKIHARGQKLDSLEKVSATVYGGNPGVKLDSKPDGRLSLRQYVGRAKDRYSSQANKLIGEVDETTGDTLEVKAAIAEQAKDDAKLARDRAYEEKKTQATLAGELKRRQIENSFAAAKNDLEKQLAGTKEEQEKTLLERRIASLDSDKESLQQNNELATERAQVEFRINQLMAERATLTQEELDELNSLENRRQAIHATRQDQLAQEARAVALREAENTAADQEADRQYRQGLAAIFTQVTLAELTEEQRQKFEQHRTIEEAYNERRLEIERLIQEAKTRGDQQALTLLSQMSTLNESRRQKELQQVADQYDQIKQLYATVKDSARDATQQFFEDIFTGTRSLGDALNSLLTSILKAVAQMAAANITKSIFSSFGGAGFASGGYVSGPGTGTSDSIAARLSNGEFVMRAKAVKHWGTNFLDSLNTMQTPALSLATAGVGSSAGGSSRSQTIVMNVSTPDANSFRKSGSQLGRDAAEQLRRGMNRNG</sequence>
<protein>
    <submittedName>
        <fullName evidence="7">Phage tail tape measure protein</fullName>
    </submittedName>
</protein>
<reference evidence="7 8" key="1">
    <citation type="journal article" date="2020" name="ISME J.">
        <title>Comparative genomics reveals insights into cyanobacterial evolution and habitat adaptation.</title>
        <authorList>
            <person name="Chen M.Y."/>
            <person name="Teng W.K."/>
            <person name="Zhao L."/>
            <person name="Hu C.X."/>
            <person name="Zhou Y.K."/>
            <person name="Han B.P."/>
            <person name="Song L.R."/>
            <person name="Shu W.S."/>
        </authorList>
    </citation>
    <scope>NUCLEOTIDE SEQUENCE [LARGE SCALE GENOMIC DNA]</scope>
    <source>
        <strain evidence="7 8">FACHB-362</strain>
    </source>
</reference>
<proteinExistence type="predicted"/>
<name>A0ABR8J7T5_9NOST</name>